<organism evidence="1 2">
    <name type="scientific">Psylliodes chrysocephalus</name>
    <dbReference type="NCBI Taxonomy" id="3402493"/>
    <lineage>
        <taxon>Eukaryota</taxon>
        <taxon>Metazoa</taxon>
        <taxon>Ecdysozoa</taxon>
        <taxon>Arthropoda</taxon>
        <taxon>Hexapoda</taxon>
        <taxon>Insecta</taxon>
        <taxon>Pterygota</taxon>
        <taxon>Neoptera</taxon>
        <taxon>Endopterygota</taxon>
        <taxon>Coleoptera</taxon>
        <taxon>Polyphaga</taxon>
        <taxon>Cucujiformia</taxon>
        <taxon>Chrysomeloidea</taxon>
        <taxon>Chrysomelidae</taxon>
        <taxon>Galerucinae</taxon>
        <taxon>Alticini</taxon>
        <taxon>Psylliodes</taxon>
    </lineage>
</organism>
<protein>
    <submittedName>
        <fullName evidence="1">Uncharacterized protein</fullName>
    </submittedName>
</protein>
<gene>
    <name evidence="1" type="ORF">PSYICH_LOCUS1859</name>
</gene>
<sequence length="105" mass="12684">MQHLQKHQIVVMSKREIETEKSSNGDTEENANNIESEKYYDTWYIGRVIDIFEETNTIKIKFLKSDLDSYVWPKDDIQNGEKSYTKFESWSKMRSLYGYYFARQF</sequence>
<dbReference type="OrthoDB" id="6782850at2759"/>
<evidence type="ECO:0000313" key="2">
    <source>
        <dbReference type="Proteomes" id="UP001153636"/>
    </source>
</evidence>
<dbReference type="EMBL" id="OV651822">
    <property type="protein sequence ID" value="CAH1100689.1"/>
    <property type="molecule type" value="Genomic_DNA"/>
</dbReference>
<evidence type="ECO:0000313" key="1">
    <source>
        <dbReference type="EMBL" id="CAH1100689.1"/>
    </source>
</evidence>
<dbReference type="Proteomes" id="UP001153636">
    <property type="component" value="Chromosome 10"/>
</dbReference>
<dbReference type="AlphaFoldDB" id="A0A9P0CKA4"/>
<accession>A0A9P0CKA4</accession>
<reference evidence="1" key="1">
    <citation type="submission" date="2022-01" db="EMBL/GenBank/DDBJ databases">
        <authorList>
            <person name="King R."/>
        </authorList>
    </citation>
    <scope>NUCLEOTIDE SEQUENCE</scope>
</reference>
<name>A0A9P0CKA4_9CUCU</name>
<keyword evidence="2" id="KW-1185">Reference proteome</keyword>
<proteinExistence type="predicted"/>